<sequence>MRGALLMTGAMAAFTFNDACMKALGVHIPLFQALVLRGLGTTILLLILARRMGQLRFDLSREDWTLIAIRTAAEAGAAWLFLTALNNMSIASVSAILQSLPLTVTLASAMFLGEVVGWRRLLAIMIGFGGVLLIVKPGTDAFTIHSLYALGSVICVTIRDVVVRKISKSVPSLVVSLAAAIGVTLFSAAGAAFVQWQPMGLLPSLQLIGATLFVVAGYILSVSSMRVGEIGFVAPFRYTSLLVALILGVVVFGSFPDLLTLIGAAIVVATGVFTLLREWQLRQAGRRSAPPPRPVARL</sequence>
<evidence type="ECO:0000256" key="1">
    <source>
        <dbReference type="SAM" id="Phobius"/>
    </source>
</evidence>
<feature type="transmembrane region" description="Helical" evidence="1">
    <location>
        <begin position="31"/>
        <end position="52"/>
    </location>
</feature>
<dbReference type="Pfam" id="PF00892">
    <property type="entry name" value="EamA"/>
    <property type="match status" value="2"/>
</dbReference>
<feature type="transmembrane region" description="Helical" evidence="1">
    <location>
        <begin position="258"/>
        <end position="276"/>
    </location>
</feature>
<dbReference type="Proteomes" id="UP000201613">
    <property type="component" value="Unassembled WGS sequence"/>
</dbReference>
<proteinExistence type="predicted"/>
<feature type="transmembrane region" description="Helical" evidence="1">
    <location>
        <begin position="118"/>
        <end position="135"/>
    </location>
</feature>
<dbReference type="InterPro" id="IPR000620">
    <property type="entry name" value="EamA_dom"/>
</dbReference>
<feature type="domain" description="EamA" evidence="2">
    <location>
        <begin position="147"/>
        <end position="271"/>
    </location>
</feature>
<accession>A0A238LA20</accession>
<gene>
    <name evidence="3" type="ORF">LOM8899_00556</name>
</gene>
<feature type="domain" description="EamA" evidence="2">
    <location>
        <begin position="2"/>
        <end position="135"/>
    </location>
</feature>
<feature type="transmembrane region" description="Helical" evidence="1">
    <location>
        <begin position="174"/>
        <end position="194"/>
    </location>
</feature>
<feature type="transmembrane region" description="Helical" evidence="1">
    <location>
        <begin position="141"/>
        <end position="162"/>
    </location>
</feature>
<evidence type="ECO:0000313" key="4">
    <source>
        <dbReference type="Proteomes" id="UP000201613"/>
    </source>
</evidence>
<dbReference type="PANTHER" id="PTHR22911">
    <property type="entry name" value="ACYL-MALONYL CONDENSING ENZYME-RELATED"/>
    <property type="match status" value="1"/>
</dbReference>
<organism evidence="3 4">
    <name type="scientific">Flavimaricola marinus</name>
    <dbReference type="NCBI Taxonomy" id="1819565"/>
    <lineage>
        <taxon>Bacteria</taxon>
        <taxon>Pseudomonadati</taxon>
        <taxon>Pseudomonadota</taxon>
        <taxon>Alphaproteobacteria</taxon>
        <taxon>Rhodobacterales</taxon>
        <taxon>Paracoccaceae</taxon>
        <taxon>Flavimaricola</taxon>
    </lineage>
</organism>
<keyword evidence="1" id="KW-0812">Transmembrane</keyword>
<feature type="transmembrane region" description="Helical" evidence="1">
    <location>
        <begin position="232"/>
        <end position="252"/>
    </location>
</feature>
<feature type="transmembrane region" description="Helical" evidence="1">
    <location>
        <begin position="200"/>
        <end position="220"/>
    </location>
</feature>
<dbReference type="EMBL" id="FXZK01000001">
    <property type="protein sequence ID" value="SMY06432.1"/>
    <property type="molecule type" value="Genomic_DNA"/>
</dbReference>
<dbReference type="SUPFAM" id="SSF103481">
    <property type="entry name" value="Multidrug resistance efflux transporter EmrE"/>
    <property type="match status" value="2"/>
</dbReference>
<keyword evidence="1" id="KW-1133">Transmembrane helix</keyword>
<name>A0A238LA20_9RHOB</name>
<dbReference type="InterPro" id="IPR037185">
    <property type="entry name" value="EmrE-like"/>
</dbReference>
<keyword evidence="4" id="KW-1185">Reference proteome</keyword>
<dbReference type="GO" id="GO:0016020">
    <property type="term" value="C:membrane"/>
    <property type="evidence" value="ECO:0007669"/>
    <property type="project" value="InterPro"/>
</dbReference>
<evidence type="ECO:0000259" key="2">
    <source>
        <dbReference type="Pfam" id="PF00892"/>
    </source>
</evidence>
<keyword evidence="1" id="KW-0472">Membrane</keyword>
<dbReference type="PANTHER" id="PTHR22911:SF135">
    <property type="entry name" value="BLR4310 PROTEIN"/>
    <property type="match status" value="1"/>
</dbReference>
<dbReference type="AlphaFoldDB" id="A0A238LA20"/>
<evidence type="ECO:0000313" key="3">
    <source>
        <dbReference type="EMBL" id="SMY06432.1"/>
    </source>
</evidence>
<protein>
    <submittedName>
        <fullName evidence="3">EamA-like transporter family protein</fullName>
    </submittedName>
</protein>
<reference evidence="3 4" key="1">
    <citation type="submission" date="2017-05" db="EMBL/GenBank/DDBJ databases">
        <authorList>
            <person name="Song R."/>
            <person name="Chenine A.L."/>
            <person name="Ruprecht R.M."/>
        </authorList>
    </citation>
    <scope>NUCLEOTIDE SEQUENCE [LARGE SCALE GENOMIC DNA]</scope>
    <source>
        <strain evidence="3 4">CECT 8899</strain>
    </source>
</reference>